<reference evidence="4 5" key="1">
    <citation type="journal article" date="2015" name="Genome Announc.">
        <title>Draft Genome Sequence and Gene Annotation of the Entomopathogenic Fungus Verticillium hemipterigenum.</title>
        <authorList>
            <person name="Horn F."/>
            <person name="Habel A."/>
            <person name="Scharf D.H."/>
            <person name="Dworschak J."/>
            <person name="Brakhage A.A."/>
            <person name="Guthke R."/>
            <person name="Hertweck C."/>
            <person name="Linde J."/>
        </authorList>
    </citation>
    <scope>NUCLEOTIDE SEQUENCE [LARGE SCALE GENOMIC DNA]</scope>
</reference>
<evidence type="ECO:0000256" key="1">
    <source>
        <dbReference type="ARBA" id="ARBA00008056"/>
    </source>
</evidence>
<dbReference type="HOGENOM" id="CLU_010119_6_3_1"/>
<feature type="domain" description="Fe2OG dioxygenase" evidence="3">
    <location>
        <begin position="41"/>
        <end position="164"/>
    </location>
</feature>
<dbReference type="AlphaFoldDB" id="A0A0A1TR36"/>
<dbReference type="Gene3D" id="2.60.120.330">
    <property type="entry name" value="B-lactam Antibiotic, Isopenicillin N Synthase, Chain"/>
    <property type="match status" value="1"/>
</dbReference>
<accession>A0A0A1TR36</accession>
<dbReference type="InterPro" id="IPR044861">
    <property type="entry name" value="IPNS-like_FE2OG_OXY"/>
</dbReference>
<proteinExistence type="inferred from homology"/>
<dbReference type="Proteomes" id="UP000039046">
    <property type="component" value="Unassembled WGS sequence"/>
</dbReference>
<dbReference type="InterPro" id="IPR005123">
    <property type="entry name" value="Oxoglu/Fe-dep_dioxygenase_dom"/>
</dbReference>
<dbReference type="OrthoDB" id="288590at2759"/>
<dbReference type="EMBL" id="CDHN01000006">
    <property type="protein sequence ID" value="CEJ94313.1"/>
    <property type="molecule type" value="Genomic_DNA"/>
</dbReference>
<comment type="similarity">
    <text evidence="1 2">Belongs to the iron/ascorbate-dependent oxidoreductase family.</text>
</comment>
<dbReference type="PANTHER" id="PTHR47990">
    <property type="entry name" value="2-OXOGLUTARATE (2OG) AND FE(II)-DEPENDENT OXYGENASE SUPERFAMILY PROTEIN-RELATED"/>
    <property type="match status" value="1"/>
</dbReference>
<name>A0A0A1TR36_9HYPO</name>
<keyword evidence="5" id="KW-1185">Reference proteome</keyword>
<dbReference type="InterPro" id="IPR050231">
    <property type="entry name" value="Iron_ascorbate_oxido_reductase"/>
</dbReference>
<keyword evidence="2" id="KW-0560">Oxidoreductase</keyword>
<dbReference type="Pfam" id="PF03171">
    <property type="entry name" value="2OG-FeII_Oxy"/>
    <property type="match status" value="1"/>
</dbReference>
<evidence type="ECO:0000313" key="5">
    <source>
        <dbReference type="Proteomes" id="UP000039046"/>
    </source>
</evidence>
<dbReference type="STRING" id="1531966.A0A0A1TR36"/>
<keyword evidence="2" id="KW-0479">Metal-binding</keyword>
<evidence type="ECO:0000256" key="2">
    <source>
        <dbReference type="RuleBase" id="RU003682"/>
    </source>
</evidence>
<evidence type="ECO:0000259" key="3">
    <source>
        <dbReference type="PROSITE" id="PS51471"/>
    </source>
</evidence>
<dbReference type="GO" id="GO:0016491">
    <property type="term" value="F:oxidoreductase activity"/>
    <property type="evidence" value="ECO:0007669"/>
    <property type="project" value="UniProtKB-KW"/>
</dbReference>
<evidence type="ECO:0000313" key="4">
    <source>
        <dbReference type="EMBL" id="CEJ94313.1"/>
    </source>
</evidence>
<keyword evidence="2" id="KW-0408">Iron</keyword>
<dbReference type="InterPro" id="IPR027443">
    <property type="entry name" value="IPNS-like_sf"/>
</dbReference>
<organism evidence="4 5">
    <name type="scientific">[Torrubiella] hemipterigena</name>
    <dbReference type="NCBI Taxonomy" id="1531966"/>
    <lineage>
        <taxon>Eukaryota</taxon>
        <taxon>Fungi</taxon>
        <taxon>Dikarya</taxon>
        <taxon>Ascomycota</taxon>
        <taxon>Pezizomycotina</taxon>
        <taxon>Sordariomycetes</taxon>
        <taxon>Hypocreomycetidae</taxon>
        <taxon>Hypocreales</taxon>
        <taxon>Clavicipitaceae</taxon>
        <taxon>Clavicipitaceae incertae sedis</taxon>
        <taxon>'Torrubiella' clade</taxon>
    </lineage>
</organism>
<protein>
    <recommendedName>
        <fullName evidence="3">Fe2OG dioxygenase domain-containing protein</fullName>
    </recommendedName>
</protein>
<sequence>MKRAMERYMAHQAKTGKIVIALMELGLGIPTGSLAKYTANGWDHLRVLRFPARDRTNGKGKDGRGIGSHTDYGLLVIGQQDEVGGLFVRPPRLGDESYSNWEKYAAGFKEDDCNWLFVPPTVGTSTIILGDMMQYMTNGFLHATPHKVGLNTTERFSFAYFHEPNFRAVVKPLPGYAAGQSPVEGIHYGAHFTNMSLQNFPDRETTRRIISEGRYDMLSTSELQLHI</sequence>
<dbReference type="SUPFAM" id="SSF51197">
    <property type="entry name" value="Clavaminate synthase-like"/>
    <property type="match status" value="1"/>
</dbReference>
<dbReference type="PROSITE" id="PS51471">
    <property type="entry name" value="FE2OG_OXY"/>
    <property type="match status" value="1"/>
</dbReference>
<gene>
    <name evidence="4" type="ORF">VHEMI09853</name>
</gene>
<dbReference type="GO" id="GO:0046872">
    <property type="term" value="F:metal ion binding"/>
    <property type="evidence" value="ECO:0007669"/>
    <property type="project" value="UniProtKB-KW"/>
</dbReference>